<reference evidence="5 6" key="1">
    <citation type="journal article" date="2003" name="PLoS Biol.">
        <title>The genome sequence of Caenorhabditis briggsae: a platform for comparative genomics.</title>
        <authorList>
            <person name="Stein L.D."/>
            <person name="Bao Z."/>
            <person name="Blasiar D."/>
            <person name="Blumenthal T."/>
            <person name="Brent M.R."/>
            <person name="Chen N."/>
            <person name="Chinwalla A."/>
            <person name="Clarke L."/>
            <person name="Clee C."/>
            <person name="Coghlan A."/>
            <person name="Coulson A."/>
            <person name="D'Eustachio P."/>
            <person name="Fitch D.H."/>
            <person name="Fulton L.A."/>
            <person name="Fulton R.E."/>
            <person name="Griffiths-Jones S."/>
            <person name="Harris T.W."/>
            <person name="Hillier L.W."/>
            <person name="Kamath R."/>
            <person name="Kuwabara P.E."/>
            <person name="Mardis E.R."/>
            <person name="Marra M.A."/>
            <person name="Miner T.L."/>
            <person name="Minx P."/>
            <person name="Mullikin J.C."/>
            <person name="Plumb R.W."/>
            <person name="Rogers J."/>
            <person name="Schein J.E."/>
            <person name="Sohrmann M."/>
            <person name="Spieth J."/>
            <person name="Stajich J.E."/>
            <person name="Wei C."/>
            <person name="Willey D."/>
            <person name="Wilson R.K."/>
            <person name="Durbin R."/>
            <person name="Waterston R.H."/>
        </authorList>
    </citation>
    <scope>NUCLEOTIDE SEQUENCE [LARGE SCALE GENOMIC DNA]</scope>
    <source>
        <strain evidence="5 6">AF16</strain>
    </source>
</reference>
<gene>
    <name evidence="7" type="primary">csn-6</name>
    <name evidence="5" type="synonym">Cbr-csn-6</name>
    <name evidence="7" type="ORF">CBG01793</name>
    <name evidence="5" type="ORF">CBG_01793</name>
</gene>
<dbReference type="eggNOG" id="KOG3050">
    <property type="taxonomic scope" value="Eukaryota"/>
</dbReference>
<dbReference type="PROSITE" id="PS50249">
    <property type="entry name" value="MPN"/>
    <property type="match status" value="1"/>
</dbReference>
<reference evidence="5 6" key="2">
    <citation type="journal article" date="2011" name="PLoS Genet.">
        <title>Caenorhabditis briggsae recombinant inbred line genotypes reveal inter-strain incompatibility and the evolution of recombination.</title>
        <authorList>
            <person name="Ross J.A."/>
            <person name="Koboldt D.C."/>
            <person name="Staisch J.E."/>
            <person name="Chamberlin H.M."/>
            <person name="Gupta B.P."/>
            <person name="Miller R.D."/>
            <person name="Baird S.E."/>
            <person name="Haag E.S."/>
        </authorList>
    </citation>
    <scope>NUCLEOTIDE SEQUENCE [LARGE SCALE GENOMIC DNA]</scope>
    <source>
        <strain evidence="5 6">AF16</strain>
    </source>
</reference>
<dbReference type="HOGENOM" id="CLU_633450_0_0_1"/>
<feature type="domain" description="MPN" evidence="4">
    <location>
        <begin position="14"/>
        <end position="155"/>
    </location>
</feature>
<evidence type="ECO:0000259" key="4">
    <source>
        <dbReference type="PROSITE" id="PS50249"/>
    </source>
</evidence>
<dbReference type="OMA" id="NTAYDKH"/>
<dbReference type="InParanoid" id="A8WQT6"/>
<dbReference type="Pfam" id="PF01398">
    <property type="entry name" value="JAB"/>
    <property type="match status" value="1"/>
</dbReference>
<dbReference type="STRING" id="6238.A8WQT6"/>
<evidence type="ECO:0000256" key="3">
    <source>
        <dbReference type="SAM" id="MobiDB-lite"/>
    </source>
</evidence>
<dbReference type="PANTHER" id="PTHR10540:SF8">
    <property type="entry name" value="COP9 SIGNALOSOME COMPLEX SUBUNIT 6"/>
    <property type="match status" value="1"/>
</dbReference>
<dbReference type="GO" id="GO:0008237">
    <property type="term" value="F:metallopeptidase activity"/>
    <property type="evidence" value="ECO:0007669"/>
    <property type="project" value="InterPro"/>
</dbReference>
<evidence type="ECO:0000256" key="1">
    <source>
        <dbReference type="ARBA" id="ARBA00010893"/>
    </source>
</evidence>
<dbReference type="FunCoup" id="A8WQT6">
    <property type="interactions" value="2207"/>
</dbReference>
<dbReference type="PANTHER" id="PTHR10540">
    <property type="entry name" value="EUKARYOTIC TRANSLATION INITIATION FACTOR 3 SUBUNIT F-RELATED"/>
    <property type="match status" value="1"/>
</dbReference>
<keyword evidence="6" id="KW-1185">Reference proteome</keyword>
<feature type="compositionally biased region" description="Polar residues" evidence="3">
    <location>
        <begin position="392"/>
        <end position="402"/>
    </location>
</feature>
<evidence type="ECO:0000313" key="7">
    <source>
        <dbReference type="WormBase" id="CBG01793a"/>
    </source>
</evidence>
<dbReference type="InterPro" id="IPR000555">
    <property type="entry name" value="JAMM/MPN+_dom"/>
</dbReference>
<dbReference type="EMBL" id="HE601298">
    <property type="protein sequence ID" value="CAP22844.2"/>
    <property type="molecule type" value="Genomic_DNA"/>
</dbReference>
<evidence type="ECO:0000256" key="2">
    <source>
        <dbReference type="ARBA" id="ARBA00014871"/>
    </source>
</evidence>
<dbReference type="WormBase" id="CBG01793a">
    <property type="protein sequence ID" value="CBP44678"/>
    <property type="gene ID" value="WBGene00024979"/>
    <property type="gene designation" value="Cbr-csn-6"/>
</dbReference>
<evidence type="ECO:0000313" key="6">
    <source>
        <dbReference type="Proteomes" id="UP000008549"/>
    </source>
</evidence>
<dbReference type="InterPro" id="IPR037518">
    <property type="entry name" value="MPN"/>
</dbReference>
<dbReference type="AlphaFoldDB" id="A8WQT6"/>
<sequence length="448" mass="50096">MILSSPSGSCSTKVLLHPLVIMQMSEHYSRTKVQQGANVKKVYGAVLGKQNGRQVEAVNSFVLKAETEEMTNQATFSAEHLLLRAEQYLEVFPELQVIGLYCAGEDDELTNEEKIILSKLTTSVRNSEKAGQIDATLFLKLNSLTAGTTRKLPLFAFEADVADAEKHRQIEWFLVSEDSERVGVNHIAKLSTKHGKDETSVGQKHREAQVAAMSMLQNRVDVSFLIVHIIAKCVFQLIVAYLEKIQDGTLQPNFDILKEANLLAQKLKTIDRYSFEFSEHFEKEEKTMTVFSLMPKLTSLLGNMQSMWTKLAAQRADLLSDDGFHGKSSSSRWAHPLKFKSQYIGRPIQMEDDEYFDEEDLENEMSGPRRKIHAADSPAGFRRRRPPPRAAMNSSRSNTSVLAPTGTDEMELSGHEENAGPSSRNYIPDAPRPSASGNHESEDSSQVS</sequence>
<dbReference type="GO" id="GO:0008180">
    <property type="term" value="C:COP9 signalosome"/>
    <property type="evidence" value="ECO:0000318"/>
    <property type="project" value="GO_Central"/>
</dbReference>
<name>A8WQT6_CAEBR</name>
<protein>
    <recommendedName>
        <fullName evidence="2">COP9 signalosome complex subunit 6</fullName>
    </recommendedName>
</protein>
<evidence type="ECO:0000313" key="5">
    <source>
        <dbReference type="EMBL" id="CAP22844.2"/>
    </source>
</evidence>
<organism evidence="5 6">
    <name type="scientific">Caenorhabditis briggsae</name>
    <dbReference type="NCBI Taxonomy" id="6238"/>
    <lineage>
        <taxon>Eukaryota</taxon>
        <taxon>Metazoa</taxon>
        <taxon>Ecdysozoa</taxon>
        <taxon>Nematoda</taxon>
        <taxon>Chromadorea</taxon>
        <taxon>Rhabditida</taxon>
        <taxon>Rhabditina</taxon>
        <taxon>Rhabditomorpha</taxon>
        <taxon>Rhabditoidea</taxon>
        <taxon>Rhabditidae</taxon>
        <taxon>Peloderinae</taxon>
        <taxon>Caenorhabditis</taxon>
    </lineage>
</organism>
<proteinExistence type="inferred from homology"/>
<feature type="region of interest" description="Disordered" evidence="3">
    <location>
        <begin position="358"/>
        <end position="448"/>
    </location>
</feature>
<comment type="similarity">
    <text evidence="1">Belongs to the peptidase M67A family. CSN6 subfamily.</text>
</comment>
<dbReference type="Gene3D" id="3.40.140.10">
    <property type="entry name" value="Cytidine Deaminase, domain 2"/>
    <property type="match status" value="1"/>
</dbReference>
<dbReference type="Proteomes" id="UP000008549">
    <property type="component" value="Unassembled WGS sequence"/>
</dbReference>
<accession>A8WQT6</accession>